<protein>
    <submittedName>
        <fullName evidence="2">Uncharacterized protein</fullName>
    </submittedName>
</protein>
<evidence type="ECO:0000256" key="1">
    <source>
        <dbReference type="SAM" id="SignalP"/>
    </source>
</evidence>
<feature type="signal peptide" evidence="1">
    <location>
        <begin position="1"/>
        <end position="28"/>
    </location>
</feature>
<proteinExistence type="predicted"/>
<evidence type="ECO:0000313" key="2">
    <source>
        <dbReference type="EMBL" id="HAW76903.1"/>
    </source>
</evidence>
<keyword evidence="1" id="KW-0732">Signal</keyword>
<gene>
    <name evidence="2" type="ORF">DCW74_14365</name>
</gene>
<feature type="chain" id="PRO_5016856053" evidence="1">
    <location>
        <begin position="29"/>
        <end position="106"/>
    </location>
</feature>
<dbReference type="Proteomes" id="UP000263517">
    <property type="component" value="Unassembled WGS sequence"/>
</dbReference>
<evidence type="ECO:0000313" key="3">
    <source>
        <dbReference type="Proteomes" id="UP000263517"/>
    </source>
</evidence>
<dbReference type="AlphaFoldDB" id="A0A350P6I6"/>
<dbReference type="EMBL" id="DNAN01000505">
    <property type="protein sequence ID" value="HAW76903.1"/>
    <property type="molecule type" value="Genomic_DNA"/>
</dbReference>
<accession>A0A350P6I6</accession>
<organism evidence="2 3">
    <name type="scientific">Alteromonas australica</name>
    <dbReference type="NCBI Taxonomy" id="589873"/>
    <lineage>
        <taxon>Bacteria</taxon>
        <taxon>Pseudomonadati</taxon>
        <taxon>Pseudomonadota</taxon>
        <taxon>Gammaproteobacteria</taxon>
        <taxon>Alteromonadales</taxon>
        <taxon>Alteromonadaceae</taxon>
        <taxon>Alteromonas/Salinimonas group</taxon>
        <taxon>Alteromonas</taxon>
    </lineage>
</organism>
<reference evidence="2 3" key="1">
    <citation type="journal article" date="2018" name="Nat. Biotechnol.">
        <title>A standardized bacterial taxonomy based on genome phylogeny substantially revises the tree of life.</title>
        <authorList>
            <person name="Parks D.H."/>
            <person name="Chuvochina M."/>
            <person name="Waite D.W."/>
            <person name="Rinke C."/>
            <person name="Skarshewski A."/>
            <person name="Chaumeil P.A."/>
            <person name="Hugenholtz P."/>
        </authorList>
    </citation>
    <scope>NUCLEOTIDE SEQUENCE [LARGE SCALE GENOMIC DNA]</scope>
    <source>
        <strain evidence="2">UBA11978</strain>
    </source>
</reference>
<sequence>MTNNRPPFAMMVLLALVVIIWFSSSAFAQVNQCYPAQQLMDRLHDTFNEKAVFKGIGRLGHVTVITLDKDTERWTAYVIRPELPPMACIVDFGSSGSTEEKLGVGS</sequence>
<comment type="caution">
    <text evidence="2">The sequence shown here is derived from an EMBL/GenBank/DDBJ whole genome shotgun (WGS) entry which is preliminary data.</text>
</comment>
<name>A0A350P6I6_9ALTE</name>